<dbReference type="OrthoDB" id="1653275at2"/>
<dbReference type="EMBL" id="JAGZMZ010000002">
    <property type="protein sequence ID" value="MBS4883316.1"/>
    <property type="molecule type" value="Genomic_DNA"/>
</dbReference>
<reference evidence="3 4" key="1">
    <citation type="submission" date="2018-08" db="EMBL/GenBank/DDBJ databases">
        <title>A genome reference for cultivated species of the human gut microbiota.</title>
        <authorList>
            <person name="Zou Y."/>
            <person name="Xue W."/>
            <person name="Luo G."/>
        </authorList>
    </citation>
    <scope>NUCLEOTIDE SEQUENCE [LARGE SCALE GENOMIC DNA]</scope>
    <source>
        <strain evidence="3 4">AF35-6BH</strain>
    </source>
</reference>
<evidence type="ECO:0000256" key="1">
    <source>
        <dbReference type="SAM" id="Phobius"/>
    </source>
</evidence>
<evidence type="ECO:0000313" key="3">
    <source>
        <dbReference type="EMBL" id="RHM10361.1"/>
    </source>
</evidence>
<protein>
    <recommendedName>
        <fullName evidence="5">DUF975 family protein</fullName>
    </recommendedName>
</protein>
<evidence type="ECO:0008006" key="5">
    <source>
        <dbReference type="Google" id="ProtNLM"/>
    </source>
</evidence>
<dbReference type="Proteomes" id="UP000284868">
    <property type="component" value="Unassembled WGS sequence"/>
</dbReference>
<reference evidence="2" key="2">
    <citation type="submission" date="2021-02" db="EMBL/GenBank/DDBJ databases">
        <title>Infant gut strain persistence is associated with maternal origin, phylogeny, and functional potential including surface adhesion and iron acquisition.</title>
        <authorList>
            <person name="Lou Y.C."/>
        </authorList>
    </citation>
    <scope>NUCLEOTIDE SEQUENCE</scope>
    <source>
        <strain evidence="2">L3_108_103G1_dasL3_108_103G1_concoct_2</strain>
    </source>
</reference>
<feature type="transmembrane region" description="Helical" evidence="1">
    <location>
        <begin position="49"/>
        <end position="74"/>
    </location>
</feature>
<keyword evidence="1" id="KW-0812">Transmembrane</keyword>
<feature type="transmembrane region" description="Helical" evidence="1">
    <location>
        <begin position="201"/>
        <end position="222"/>
    </location>
</feature>
<proteinExistence type="predicted"/>
<accession>A0A415PC87</accession>
<keyword evidence="4" id="KW-1185">Reference proteome</keyword>
<organism evidence="3 4">
    <name type="scientific">Amedibacillus dolichus</name>
    <dbReference type="NCBI Taxonomy" id="31971"/>
    <lineage>
        <taxon>Bacteria</taxon>
        <taxon>Bacillati</taxon>
        <taxon>Bacillota</taxon>
        <taxon>Erysipelotrichia</taxon>
        <taxon>Erysipelotrichales</taxon>
        <taxon>Erysipelotrichaceae</taxon>
        <taxon>Amedibacillus</taxon>
    </lineage>
</organism>
<dbReference type="Proteomes" id="UP000753219">
    <property type="component" value="Unassembled WGS sequence"/>
</dbReference>
<name>A0A415PC87_9FIRM</name>
<keyword evidence="1" id="KW-1133">Transmembrane helix</keyword>
<feature type="transmembrane region" description="Helical" evidence="1">
    <location>
        <begin position="95"/>
        <end position="119"/>
    </location>
</feature>
<feature type="transmembrane region" description="Helical" evidence="1">
    <location>
        <begin position="229"/>
        <end position="250"/>
    </location>
</feature>
<comment type="caution">
    <text evidence="3">The sequence shown here is derived from an EMBL/GenBank/DDBJ whole genome shotgun (WGS) entry which is preliminary data.</text>
</comment>
<dbReference type="EMBL" id="QRPK01000028">
    <property type="protein sequence ID" value="RHM10361.1"/>
    <property type="molecule type" value="Genomic_DNA"/>
</dbReference>
<evidence type="ECO:0000313" key="2">
    <source>
        <dbReference type="EMBL" id="MBS4883316.1"/>
    </source>
</evidence>
<feature type="transmembrane region" description="Helical" evidence="1">
    <location>
        <begin position="125"/>
        <end position="148"/>
    </location>
</feature>
<gene>
    <name evidence="3" type="ORF">DWZ83_06350</name>
    <name evidence="2" type="ORF">KHZ85_00890</name>
</gene>
<evidence type="ECO:0000313" key="4">
    <source>
        <dbReference type="Proteomes" id="UP000284868"/>
    </source>
</evidence>
<dbReference type="AlphaFoldDB" id="A0A415PC87"/>
<feature type="transmembrane region" description="Helical" evidence="1">
    <location>
        <begin position="171"/>
        <end position="189"/>
    </location>
</feature>
<dbReference type="RefSeq" id="WP_118365616.1">
    <property type="nucleotide sequence ID" value="NZ_JAGZMZ010000002.1"/>
</dbReference>
<keyword evidence="1" id="KW-0472">Membrane</keyword>
<sequence>MQTMQVVFYHTKDILKKRGWRMYAALFFVSMFIMLYTEGLQLLMDTAGTAYIIISFICSLLNMVMMDTVLFLFVKAIRKQTFGKADLVYACKKAPLMIIVGFLLAMLQITFSLVCSLFFRIQWLYLIVYALIYAFFTIYNALVAYGIYDGVNFLQLFSGSLYIMKEHAKELLAASIFLILWYMAGQLLVPKLTVSILGSAYYAGAIIPGILRAFFISPLAVVQITLLNMVYYSVVYVLLLPVYCISVRAYESEHYMCMPSGTRFLEEVCCDEKNK</sequence>
<feature type="transmembrane region" description="Helical" evidence="1">
    <location>
        <begin position="20"/>
        <end position="37"/>
    </location>
</feature>